<dbReference type="AlphaFoldDB" id="A0A177CFG7"/>
<dbReference type="FunCoup" id="A0A177CFG7">
    <property type="interactions" value="176"/>
</dbReference>
<dbReference type="RefSeq" id="XP_018035954.1">
    <property type="nucleotide sequence ID" value="XM_018178405.1"/>
</dbReference>
<keyword evidence="5" id="KW-0687">Ribonucleoprotein</keyword>
<dbReference type="Pfam" id="PF08293">
    <property type="entry name" value="MRP-S33"/>
    <property type="match status" value="1"/>
</dbReference>
<organism evidence="8 9">
    <name type="scientific">Paraphaeosphaeria sporulosa</name>
    <dbReference type="NCBI Taxonomy" id="1460663"/>
    <lineage>
        <taxon>Eukaryota</taxon>
        <taxon>Fungi</taxon>
        <taxon>Dikarya</taxon>
        <taxon>Ascomycota</taxon>
        <taxon>Pezizomycotina</taxon>
        <taxon>Dothideomycetes</taxon>
        <taxon>Pleosporomycetidae</taxon>
        <taxon>Pleosporales</taxon>
        <taxon>Massarineae</taxon>
        <taxon>Didymosphaeriaceae</taxon>
        <taxon>Paraphaeosphaeria</taxon>
    </lineage>
</organism>
<evidence type="ECO:0000256" key="6">
    <source>
        <dbReference type="ARBA" id="ARBA00035132"/>
    </source>
</evidence>
<evidence type="ECO:0000256" key="7">
    <source>
        <dbReference type="SAM" id="MobiDB-lite"/>
    </source>
</evidence>
<dbReference type="PANTHER" id="PTHR13362:SF2">
    <property type="entry name" value="SMALL RIBOSOMAL SUBUNIT PROTEIN MS33"/>
    <property type="match status" value="1"/>
</dbReference>
<keyword evidence="3" id="KW-0689">Ribosomal protein</keyword>
<dbReference type="GO" id="GO:0005739">
    <property type="term" value="C:mitochondrion"/>
    <property type="evidence" value="ECO:0007669"/>
    <property type="project" value="UniProtKB-SubCell"/>
</dbReference>
<dbReference type="GeneID" id="28761891"/>
<dbReference type="GO" id="GO:0005840">
    <property type="term" value="C:ribosome"/>
    <property type="evidence" value="ECO:0007669"/>
    <property type="project" value="UniProtKB-KW"/>
</dbReference>
<evidence type="ECO:0000256" key="2">
    <source>
        <dbReference type="ARBA" id="ARBA00008970"/>
    </source>
</evidence>
<protein>
    <recommendedName>
        <fullName evidence="6">Small ribosomal subunit protein mS33</fullName>
    </recommendedName>
</protein>
<evidence type="ECO:0000256" key="4">
    <source>
        <dbReference type="ARBA" id="ARBA00023128"/>
    </source>
</evidence>
<dbReference type="GO" id="GO:1990904">
    <property type="term" value="C:ribonucleoprotein complex"/>
    <property type="evidence" value="ECO:0007669"/>
    <property type="project" value="UniProtKB-KW"/>
</dbReference>
<evidence type="ECO:0000256" key="1">
    <source>
        <dbReference type="ARBA" id="ARBA00004173"/>
    </source>
</evidence>
<evidence type="ECO:0000313" key="9">
    <source>
        <dbReference type="Proteomes" id="UP000077069"/>
    </source>
</evidence>
<proteinExistence type="inferred from homology"/>
<dbReference type="InterPro" id="IPR013219">
    <property type="entry name" value="Ribosomal_mS33"/>
</dbReference>
<dbReference type="EMBL" id="KV441552">
    <property type="protein sequence ID" value="OAG05589.1"/>
    <property type="molecule type" value="Genomic_DNA"/>
</dbReference>
<feature type="non-terminal residue" evidence="8">
    <location>
        <position position="1"/>
    </location>
</feature>
<dbReference type="InParanoid" id="A0A177CFG7"/>
<accession>A0A177CFG7</accession>
<comment type="subcellular location">
    <subcellularLocation>
        <location evidence="1">Mitochondrion</location>
    </subcellularLocation>
</comment>
<keyword evidence="9" id="KW-1185">Reference proteome</keyword>
<dbReference type="PANTHER" id="PTHR13362">
    <property type="entry name" value="MITOCHONDRIAL RIBOSOMAL PROTEIN S33"/>
    <property type="match status" value="1"/>
</dbReference>
<evidence type="ECO:0000313" key="8">
    <source>
        <dbReference type="EMBL" id="OAG05589.1"/>
    </source>
</evidence>
<comment type="similarity">
    <text evidence="2">Belongs to the mitochondrion-specific ribosomal protein mS33 family.</text>
</comment>
<evidence type="ECO:0000256" key="3">
    <source>
        <dbReference type="ARBA" id="ARBA00022980"/>
    </source>
</evidence>
<dbReference type="STRING" id="1460663.A0A177CFG7"/>
<dbReference type="OrthoDB" id="2257454at2759"/>
<dbReference type="Proteomes" id="UP000077069">
    <property type="component" value="Unassembled WGS sequence"/>
</dbReference>
<name>A0A177CFG7_9PLEO</name>
<gene>
    <name evidence="8" type="ORF">CC84DRAFT_1164086</name>
</gene>
<feature type="region of interest" description="Disordered" evidence="7">
    <location>
        <begin position="84"/>
        <end position="109"/>
    </location>
</feature>
<feature type="compositionally biased region" description="Basic and acidic residues" evidence="7">
    <location>
        <begin position="98"/>
        <end position="109"/>
    </location>
</feature>
<reference evidence="8 9" key="1">
    <citation type="submission" date="2016-05" db="EMBL/GenBank/DDBJ databases">
        <title>Comparative analysis of secretome profiles of manganese(II)-oxidizing ascomycete fungi.</title>
        <authorList>
            <consortium name="DOE Joint Genome Institute"/>
            <person name="Zeiner C.A."/>
            <person name="Purvine S.O."/>
            <person name="Zink E.M."/>
            <person name="Wu S."/>
            <person name="Pasa-Tolic L."/>
            <person name="Chaput D.L."/>
            <person name="Haridas S."/>
            <person name="Grigoriev I.V."/>
            <person name="Santelli C.M."/>
            <person name="Hansel C.M."/>
        </authorList>
    </citation>
    <scope>NUCLEOTIDE SEQUENCE [LARGE SCALE GENOMIC DNA]</scope>
    <source>
        <strain evidence="8 9">AP3s5-JAC2a</strain>
    </source>
</reference>
<feature type="compositionally biased region" description="Basic residues" evidence="7">
    <location>
        <begin position="87"/>
        <end position="97"/>
    </location>
</feature>
<evidence type="ECO:0000256" key="5">
    <source>
        <dbReference type="ARBA" id="ARBA00023274"/>
    </source>
</evidence>
<keyword evidence="4" id="KW-0496">Mitochondrion</keyword>
<sequence length="109" mass="12520">MAVSPVSRARVLDLMKVQCKVFSTTFNPERIRLGSRILHQRLKGPSVASYYPPRIGTIPHLRKLYPNFSVMDEQEEDWLEHLGVAKSRGKSPPKKKRTAAESKKFSKKR</sequence>